<accession>A0A0A1T9G3</accession>
<evidence type="ECO:0000313" key="4">
    <source>
        <dbReference type="EMBL" id="CEJ82825.1"/>
    </source>
</evidence>
<dbReference type="EMBL" id="CDHN01000001">
    <property type="protein sequence ID" value="CEJ82825.1"/>
    <property type="molecule type" value="Genomic_DNA"/>
</dbReference>
<dbReference type="GO" id="GO:0008270">
    <property type="term" value="F:zinc ion binding"/>
    <property type="evidence" value="ECO:0007669"/>
    <property type="project" value="InterPro"/>
</dbReference>
<dbReference type="CDD" id="cd00067">
    <property type="entry name" value="GAL4"/>
    <property type="match status" value="1"/>
</dbReference>
<evidence type="ECO:0000259" key="3">
    <source>
        <dbReference type="PROSITE" id="PS50048"/>
    </source>
</evidence>
<gene>
    <name evidence="4" type="ORF">VHEMI02872</name>
</gene>
<evidence type="ECO:0000256" key="2">
    <source>
        <dbReference type="SAM" id="MobiDB-lite"/>
    </source>
</evidence>
<dbReference type="OrthoDB" id="4151048at2759"/>
<proteinExistence type="predicted"/>
<dbReference type="GO" id="GO:0000981">
    <property type="term" value="F:DNA-binding transcription factor activity, RNA polymerase II-specific"/>
    <property type="evidence" value="ECO:0007669"/>
    <property type="project" value="InterPro"/>
</dbReference>
<dbReference type="Pfam" id="PF00172">
    <property type="entry name" value="Zn_clus"/>
    <property type="match status" value="1"/>
</dbReference>
<dbReference type="STRING" id="1531966.A0A0A1T9G3"/>
<dbReference type="SUPFAM" id="SSF57701">
    <property type="entry name" value="Zn2/Cys6 DNA-binding domain"/>
    <property type="match status" value="1"/>
</dbReference>
<dbReference type="PANTHER" id="PTHR47655:SF3">
    <property type="entry name" value="ZN(II)2CYS6 TRANSCRIPTION FACTOR (EUROFUNG)"/>
    <property type="match status" value="1"/>
</dbReference>
<dbReference type="InterPro" id="IPR052783">
    <property type="entry name" value="Metabolic/Drug-Res_Regulator"/>
</dbReference>
<dbReference type="CDD" id="cd15486">
    <property type="entry name" value="ZIP_Sip4"/>
    <property type="match status" value="1"/>
</dbReference>
<dbReference type="InterPro" id="IPR036864">
    <property type="entry name" value="Zn2-C6_fun-type_DNA-bd_sf"/>
</dbReference>
<evidence type="ECO:0000256" key="1">
    <source>
        <dbReference type="ARBA" id="ARBA00023242"/>
    </source>
</evidence>
<dbReference type="PROSITE" id="PS50048">
    <property type="entry name" value="ZN2_CY6_FUNGAL_2"/>
    <property type="match status" value="1"/>
</dbReference>
<feature type="region of interest" description="Disordered" evidence="2">
    <location>
        <begin position="1"/>
        <end position="54"/>
    </location>
</feature>
<protein>
    <recommendedName>
        <fullName evidence="3">Zn(2)-C6 fungal-type domain-containing protein</fullName>
    </recommendedName>
</protein>
<dbReference type="Proteomes" id="UP000039046">
    <property type="component" value="Unassembled WGS sequence"/>
</dbReference>
<feature type="compositionally biased region" description="Basic and acidic residues" evidence="2">
    <location>
        <begin position="192"/>
        <end position="225"/>
    </location>
</feature>
<dbReference type="SMART" id="SM00066">
    <property type="entry name" value="GAL4"/>
    <property type="match status" value="1"/>
</dbReference>
<organism evidence="4 5">
    <name type="scientific">[Torrubiella] hemipterigena</name>
    <dbReference type="NCBI Taxonomy" id="1531966"/>
    <lineage>
        <taxon>Eukaryota</taxon>
        <taxon>Fungi</taxon>
        <taxon>Dikarya</taxon>
        <taxon>Ascomycota</taxon>
        <taxon>Pezizomycotina</taxon>
        <taxon>Sordariomycetes</taxon>
        <taxon>Hypocreomycetidae</taxon>
        <taxon>Hypocreales</taxon>
        <taxon>Clavicipitaceae</taxon>
        <taxon>Clavicipitaceae incertae sedis</taxon>
        <taxon>'Torrubiella' clade</taxon>
    </lineage>
</organism>
<feature type="domain" description="Zn(2)-C6 fungal-type" evidence="3">
    <location>
        <begin position="65"/>
        <end position="94"/>
    </location>
</feature>
<dbReference type="AlphaFoldDB" id="A0A0A1T9G3"/>
<dbReference type="InterPro" id="IPR001138">
    <property type="entry name" value="Zn2Cys6_DnaBD"/>
</dbReference>
<dbReference type="HOGENOM" id="CLU_041953_0_0_1"/>
<dbReference type="PROSITE" id="PS00463">
    <property type="entry name" value="ZN2_CY6_FUNGAL_1"/>
    <property type="match status" value="1"/>
</dbReference>
<dbReference type="PANTHER" id="PTHR47655">
    <property type="entry name" value="QUINIC ACID UTILIZATION ACTIVATOR"/>
    <property type="match status" value="1"/>
</dbReference>
<evidence type="ECO:0000313" key="5">
    <source>
        <dbReference type="Proteomes" id="UP000039046"/>
    </source>
</evidence>
<sequence length="365" mass="40182">MGPNGYPSPPVEASKVKKQSHTKSTKPTNRASKRASSTAAAHHHHDIVVNNTSMQDSRHKRVWKACERCRMKKTKCDGEFPCKRCKDDGLVCTAGLRKKVEYKQLPRGYAEVLENTQLTLVATVHKLYSMVRNGQSWDLGEPDLNDHGLPIVHNIADKLGCIRPNGDIDLPVHSVFPEDEAGMAELATQLEEQQHHSETTPSQKEHSENGDAHHDRASSSEGDHSDLELDYRKLAFGRHNMGNSNNGLTLSPQSYAGSHDFDFSSSTEFEQGAMFASPSSSSLPNFSNDDWSMPKSASDANALAMQFLQQSGSMQSIDLLGQGAGLLDAEFGAIKPDMMAMTNNEVMMGLGDPMIYSSFDNEMRL</sequence>
<feature type="compositionally biased region" description="Pro residues" evidence="2">
    <location>
        <begin position="1"/>
        <end position="10"/>
    </location>
</feature>
<keyword evidence="5" id="KW-1185">Reference proteome</keyword>
<name>A0A0A1T9G3_9HYPO</name>
<dbReference type="Gene3D" id="4.10.240.10">
    <property type="entry name" value="Zn(2)-C6 fungal-type DNA-binding domain"/>
    <property type="match status" value="1"/>
</dbReference>
<reference evidence="4 5" key="1">
    <citation type="journal article" date="2015" name="Genome Announc.">
        <title>Draft Genome Sequence and Gene Annotation of the Entomopathogenic Fungus Verticillium hemipterigenum.</title>
        <authorList>
            <person name="Horn F."/>
            <person name="Habel A."/>
            <person name="Scharf D.H."/>
            <person name="Dworschak J."/>
            <person name="Brakhage A.A."/>
            <person name="Guthke R."/>
            <person name="Hertweck C."/>
            <person name="Linde J."/>
        </authorList>
    </citation>
    <scope>NUCLEOTIDE SEQUENCE [LARGE SCALE GENOMIC DNA]</scope>
</reference>
<feature type="region of interest" description="Disordered" evidence="2">
    <location>
        <begin position="191"/>
        <end position="225"/>
    </location>
</feature>
<keyword evidence="1" id="KW-0539">Nucleus</keyword>